<dbReference type="Proteomes" id="UP000198775">
    <property type="component" value="Unassembled WGS sequence"/>
</dbReference>
<dbReference type="InterPro" id="IPR002753">
    <property type="entry name" value="UPF0058"/>
</dbReference>
<organism evidence="1 2">
    <name type="scientific">Halorientalis persicus</name>
    <dbReference type="NCBI Taxonomy" id="1367881"/>
    <lineage>
        <taxon>Archaea</taxon>
        <taxon>Methanobacteriati</taxon>
        <taxon>Methanobacteriota</taxon>
        <taxon>Stenosarchaea group</taxon>
        <taxon>Halobacteria</taxon>
        <taxon>Halobacteriales</taxon>
        <taxon>Haloarculaceae</taxon>
        <taxon>Halorientalis</taxon>
    </lineage>
</organism>
<evidence type="ECO:0000313" key="2">
    <source>
        <dbReference type="Proteomes" id="UP000198775"/>
    </source>
</evidence>
<proteinExistence type="predicted"/>
<dbReference type="RefSeq" id="WP_092660586.1">
    <property type="nucleotide sequence ID" value="NZ_FOCX01000011.1"/>
</dbReference>
<dbReference type="SUPFAM" id="SSF140371">
    <property type="entry name" value="Vng1086c-like"/>
    <property type="match status" value="1"/>
</dbReference>
<accession>A0A1H8NQE6</accession>
<evidence type="ECO:0008006" key="3">
    <source>
        <dbReference type="Google" id="ProtNLM"/>
    </source>
</evidence>
<protein>
    <recommendedName>
        <fullName evidence="3">Metal-binding protein</fullName>
    </recommendedName>
</protein>
<reference evidence="2" key="1">
    <citation type="submission" date="2016-10" db="EMBL/GenBank/DDBJ databases">
        <authorList>
            <person name="Varghese N."/>
            <person name="Submissions S."/>
        </authorList>
    </citation>
    <scope>NUCLEOTIDE SEQUENCE [LARGE SCALE GENOMIC DNA]</scope>
    <source>
        <strain evidence="2">IBRC-M 10043</strain>
    </source>
</reference>
<dbReference type="EMBL" id="FOCX01000011">
    <property type="protein sequence ID" value="SEO31854.1"/>
    <property type="molecule type" value="Genomic_DNA"/>
</dbReference>
<dbReference type="InterPro" id="IPR036519">
    <property type="entry name" value="UPF0058_sf"/>
</dbReference>
<gene>
    <name evidence="1" type="ORF">SAMN05216388_101113</name>
</gene>
<keyword evidence="2" id="KW-1185">Reference proteome</keyword>
<dbReference type="AlphaFoldDB" id="A0A1H8NQE6"/>
<sequence>MRKDEFLHLHQLLAVTQRTLAARGVSDADTDTDTGTVSPVAAHASKADHERAVMTLAATLATVTADESDAAGNERDRARQAPK</sequence>
<name>A0A1H8NQE6_9EURY</name>
<dbReference type="OrthoDB" id="377801at2157"/>
<evidence type="ECO:0000313" key="1">
    <source>
        <dbReference type="EMBL" id="SEO31854.1"/>
    </source>
</evidence>
<dbReference type="Gene3D" id="1.20.1270.110">
    <property type="entry name" value="Uncharacterised protein family UPF0058"/>
    <property type="match status" value="1"/>
</dbReference>
<dbReference type="Pfam" id="PF01893">
    <property type="entry name" value="UPF0058"/>
    <property type="match status" value="1"/>
</dbReference>